<dbReference type="PANTHER" id="PTHR47572:SF4">
    <property type="entry name" value="LACTONASE DRP35"/>
    <property type="match status" value="1"/>
</dbReference>
<evidence type="ECO:0000259" key="6">
    <source>
        <dbReference type="Pfam" id="PF08450"/>
    </source>
</evidence>
<dbReference type="GO" id="GO:0004341">
    <property type="term" value="F:gluconolactonase activity"/>
    <property type="evidence" value="ECO:0007669"/>
    <property type="project" value="UniProtKB-EC"/>
</dbReference>
<dbReference type="InterPro" id="IPR005511">
    <property type="entry name" value="SMP-30"/>
</dbReference>
<dbReference type="PRINTS" id="PR01790">
    <property type="entry name" value="SMP30FAMILY"/>
</dbReference>
<name>A0A927RNS9_9ACTN</name>
<feature type="domain" description="SMP-30/Gluconolactonase/LRE-like region" evidence="6">
    <location>
        <begin position="62"/>
        <end position="318"/>
    </location>
</feature>
<protein>
    <submittedName>
        <fullName evidence="7">Gluconolactonase</fullName>
        <ecNumber evidence="7">3.1.1.17</ecNumber>
    </submittedName>
</protein>
<feature type="binding site" evidence="4">
    <location>
        <position position="263"/>
    </location>
    <ligand>
        <name>a divalent metal cation</name>
        <dbReference type="ChEBI" id="CHEBI:60240"/>
    </ligand>
</feature>
<dbReference type="SUPFAM" id="SSF63829">
    <property type="entry name" value="Calcium-dependent phosphotriesterase"/>
    <property type="match status" value="1"/>
</dbReference>
<dbReference type="AlphaFoldDB" id="A0A927RNS9"/>
<dbReference type="InterPro" id="IPR011042">
    <property type="entry name" value="6-blade_b-propeller_TolB-like"/>
</dbReference>
<sequence>MTGQRPANDRPGGNRVTDRRTTGDQEARMGGVSETFEILDDRFGSCVKTSARLEKLYEGCRWAEGPAYFAAGRYLVWSDIPNDRMLRWDETTGSVGDFRAPAGFTNGNTVDRQGRLVTCEHGNRRVTRTEHDGSITVLADNVDGKRLNSPNDAVVKSDNSVWFSDPAYGIDSDYEGHQSESEVGGCHVYRVDPSTGKVRIVADDFVRPNGLAFSPDESRLYVSDTGATHTPGGPAHMRVFDVAVDGGLSGGEVFATCTSGLFDGFRLDTEGRVWTSAADGVHCYHPDGTLLGKVRVPETVANVEFGGPRRNRLFIAATTSLYAVLLPVNGALRSGGVAV</sequence>
<dbReference type="Pfam" id="PF08450">
    <property type="entry name" value="SGL"/>
    <property type="match status" value="1"/>
</dbReference>
<evidence type="ECO:0000313" key="8">
    <source>
        <dbReference type="Proteomes" id="UP000638648"/>
    </source>
</evidence>
<keyword evidence="4" id="KW-0862">Zinc</keyword>
<evidence type="ECO:0000256" key="5">
    <source>
        <dbReference type="SAM" id="MobiDB-lite"/>
    </source>
</evidence>
<proteinExistence type="inferred from homology"/>
<gene>
    <name evidence="7" type="ORF">HEB94_008279</name>
</gene>
<keyword evidence="8" id="KW-1185">Reference proteome</keyword>
<keyword evidence="4" id="KW-0479">Metal-binding</keyword>
<accession>A0A927RNS9</accession>
<evidence type="ECO:0000256" key="3">
    <source>
        <dbReference type="PIRSR" id="PIRSR605511-1"/>
    </source>
</evidence>
<feature type="binding site" evidence="4">
    <location>
        <position position="151"/>
    </location>
    <ligand>
        <name>substrate</name>
    </ligand>
</feature>
<evidence type="ECO:0000256" key="2">
    <source>
        <dbReference type="ARBA" id="ARBA00022801"/>
    </source>
</evidence>
<feature type="binding site" evidence="4">
    <location>
        <position position="209"/>
    </location>
    <ligand>
        <name>a divalent metal cation</name>
        <dbReference type="ChEBI" id="CHEBI:60240"/>
    </ligand>
</feature>
<reference evidence="7" key="1">
    <citation type="submission" date="2020-10" db="EMBL/GenBank/DDBJ databases">
        <title>Sequencing the genomes of 1000 actinobacteria strains.</title>
        <authorList>
            <person name="Klenk H.-P."/>
        </authorList>
    </citation>
    <scope>NUCLEOTIDE SEQUENCE</scope>
    <source>
        <strain evidence="7">DSM 45354</strain>
    </source>
</reference>
<dbReference type="Gene3D" id="2.120.10.30">
    <property type="entry name" value="TolB, C-terminal domain"/>
    <property type="match status" value="1"/>
</dbReference>
<dbReference type="GO" id="GO:0046872">
    <property type="term" value="F:metal ion binding"/>
    <property type="evidence" value="ECO:0007669"/>
    <property type="project" value="UniProtKB-KW"/>
</dbReference>
<keyword evidence="2 7" id="KW-0378">Hydrolase</keyword>
<feature type="region of interest" description="Disordered" evidence="5">
    <location>
        <begin position="1"/>
        <end position="31"/>
    </location>
</feature>
<feature type="active site" description="Proton donor/acceptor" evidence="3">
    <location>
        <position position="263"/>
    </location>
</feature>
<comment type="cofactor">
    <cofactor evidence="4">
        <name>Zn(2+)</name>
        <dbReference type="ChEBI" id="CHEBI:29105"/>
    </cofactor>
    <text evidence="4">Binds 1 divalent metal cation per subunit.</text>
</comment>
<dbReference type="Proteomes" id="UP000638648">
    <property type="component" value="Unassembled WGS sequence"/>
</dbReference>
<dbReference type="InterPro" id="IPR051262">
    <property type="entry name" value="SMP-30/CGR1_Lactonase"/>
</dbReference>
<feature type="compositionally biased region" description="Basic and acidic residues" evidence="5">
    <location>
        <begin position="16"/>
        <end position="27"/>
    </location>
</feature>
<evidence type="ECO:0000313" key="7">
    <source>
        <dbReference type="EMBL" id="MBE1611431.1"/>
    </source>
</evidence>
<dbReference type="EMBL" id="JADBEM010000001">
    <property type="protein sequence ID" value="MBE1611431.1"/>
    <property type="molecule type" value="Genomic_DNA"/>
</dbReference>
<dbReference type="PANTHER" id="PTHR47572">
    <property type="entry name" value="LIPOPROTEIN-RELATED"/>
    <property type="match status" value="1"/>
</dbReference>
<dbReference type="RefSeq" id="WP_337918260.1">
    <property type="nucleotide sequence ID" value="NZ_BAABJL010000042.1"/>
</dbReference>
<organism evidence="7 8">
    <name type="scientific">Actinopolymorpha pittospori</name>
    <dbReference type="NCBI Taxonomy" id="648752"/>
    <lineage>
        <taxon>Bacteria</taxon>
        <taxon>Bacillati</taxon>
        <taxon>Actinomycetota</taxon>
        <taxon>Actinomycetes</taxon>
        <taxon>Propionibacteriales</taxon>
        <taxon>Actinopolymorphaceae</taxon>
        <taxon>Actinopolymorpha</taxon>
    </lineage>
</organism>
<feature type="binding site" evidence="4">
    <location>
        <position position="64"/>
    </location>
    <ligand>
        <name>a divalent metal cation</name>
        <dbReference type="ChEBI" id="CHEBI:60240"/>
    </ligand>
</feature>
<evidence type="ECO:0000256" key="4">
    <source>
        <dbReference type="PIRSR" id="PIRSR605511-2"/>
    </source>
</evidence>
<evidence type="ECO:0000256" key="1">
    <source>
        <dbReference type="ARBA" id="ARBA00008853"/>
    </source>
</evidence>
<comment type="caution">
    <text evidence="7">The sequence shown here is derived from an EMBL/GenBank/DDBJ whole genome shotgun (WGS) entry which is preliminary data.</text>
</comment>
<dbReference type="EC" id="3.1.1.17" evidence="7"/>
<comment type="similarity">
    <text evidence="1">Belongs to the SMP-30/CGR1 family.</text>
</comment>
<dbReference type="InterPro" id="IPR013658">
    <property type="entry name" value="SGL"/>
</dbReference>